<dbReference type="Pfam" id="PF00111">
    <property type="entry name" value="Fer2"/>
    <property type="match status" value="1"/>
</dbReference>
<gene>
    <name evidence="3" type="ORF">GCM10011501_19820</name>
</gene>
<dbReference type="Gene3D" id="3.10.20.30">
    <property type="match status" value="1"/>
</dbReference>
<dbReference type="NCBIfam" id="NF007985">
    <property type="entry name" value="PRK10713.1"/>
    <property type="match status" value="1"/>
</dbReference>
<dbReference type="EMBL" id="BNAH01000007">
    <property type="protein sequence ID" value="GHE90456.1"/>
    <property type="molecule type" value="Genomic_DNA"/>
</dbReference>
<dbReference type="CDD" id="cd00207">
    <property type="entry name" value="fer2"/>
    <property type="match status" value="1"/>
</dbReference>
<evidence type="ECO:0000256" key="1">
    <source>
        <dbReference type="ARBA" id="ARBA00023075"/>
    </source>
</evidence>
<reference evidence="4" key="1">
    <citation type="journal article" date="2019" name="Int. J. Syst. Evol. Microbiol.">
        <title>The Global Catalogue of Microorganisms (GCM) 10K type strain sequencing project: providing services to taxonomists for standard genome sequencing and annotation.</title>
        <authorList>
            <consortium name="The Broad Institute Genomics Platform"/>
            <consortium name="The Broad Institute Genome Sequencing Center for Infectious Disease"/>
            <person name="Wu L."/>
            <person name="Ma J."/>
        </authorList>
    </citation>
    <scope>NUCLEOTIDE SEQUENCE [LARGE SCALE GENOMIC DNA]</scope>
    <source>
        <strain evidence="4">CGMCC 1.15922</strain>
    </source>
</reference>
<protein>
    <recommendedName>
        <fullName evidence="2">2Fe-2S ferredoxin-type domain-containing protein</fullName>
    </recommendedName>
</protein>
<evidence type="ECO:0000259" key="2">
    <source>
        <dbReference type="PROSITE" id="PS51085"/>
    </source>
</evidence>
<dbReference type="InterPro" id="IPR001041">
    <property type="entry name" value="2Fe-2S_ferredoxin-type"/>
</dbReference>
<dbReference type="InterPro" id="IPR012675">
    <property type="entry name" value="Beta-grasp_dom_sf"/>
</dbReference>
<organism evidence="3 4">
    <name type="scientific">Thalassotalea profundi</name>
    <dbReference type="NCBI Taxonomy" id="2036687"/>
    <lineage>
        <taxon>Bacteria</taxon>
        <taxon>Pseudomonadati</taxon>
        <taxon>Pseudomonadota</taxon>
        <taxon>Gammaproteobacteria</taxon>
        <taxon>Alteromonadales</taxon>
        <taxon>Colwelliaceae</taxon>
        <taxon>Thalassotalea</taxon>
    </lineage>
</organism>
<proteinExistence type="predicted"/>
<name>A0ABQ3IPE2_9GAMM</name>
<dbReference type="InterPro" id="IPR036010">
    <property type="entry name" value="2Fe-2S_ferredoxin-like_sf"/>
</dbReference>
<keyword evidence="4" id="KW-1185">Reference proteome</keyword>
<sequence>MHLAVLVMGQANNKLTDQIPIVEHVVTVNNDKVSFSVDDKTLLNCLEKNNIDVHYHCRDGFCGACRVTLNKGQVCYPNGEPLAFVGDNEILTCCCIPTSDIKITLE</sequence>
<evidence type="ECO:0000313" key="3">
    <source>
        <dbReference type="EMBL" id="GHE90456.1"/>
    </source>
</evidence>
<comment type="caution">
    <text evidence="3">The sequence shown here is derived from an EMBL/GenBank/DDBJ whole genome shotgun (WGS) entry which is preliminary data.</text>
</comment>
<evidence type="ECO:0000313" key="4">
    <source>
        <dbReference type="Proteomes" id="UP000626370"/>
    </source>
</evidence>
<dbReference type="InterPro" id="IPR006058">
    <property type="entry name" value="2Fe2S_fd_BS"/>
</dbReference>
<dbReference type="PROSITE" id="PS00197">
    <property type="entry name" value="2FE2S_FER_1"/>
    <property type="match status" value="1"/>
</dbReference>
<dbReference type="PROSITE" id="PS51085">
    <property type="entry name" value="2FE2S_FER_2"/>
    <property type="match status" value="1"/>
</dbReference>
<accession>A0ABQ3IPE2</accession>
<feature type="domain" description="2Fe-2S ferredoxin-type" evidence="2">
    <location>
        <begin position="24"/>
        <end position="106"/>
    </location>
</feature>
<keyword evidence="1" id="KW-0830">Ubiquinone</keyword>
<dbReference type="RefSeq" id="WP_229817207.1">
    <property type="nucleotide sequence ID" value="NZ_BNAH01000007.1"/>
</dbReference>
<dbReference type="Proteomes" id="UP000626370">
    <property type="component" value="Unassembled WGS sequence"/>
</dbReference>
<dbReference type="SUPFAM" id="SSF54292">
    <property type="entry name" value="2Fe-2S ferredoxin-like"/>
    <property type="match status" value="1"/>
</dbReference>